<dbReference type="OrthoDB" id="9792011at2"/>
<feature type="signal peptide" evidence="1">
    <location>
        <begin position="1"/>
        <end position="28"/>
    </location>
</feature>
<dbReference type="RefSeq" id="WP_074610528.1">
    <property type="nucleotide sequence ID" value="NZ_FNGY01000007.1"/>
</dbReference>
<keyword evidence="4" id="KW-1185">Reference proteome</keyword>
<sequence length="236" mass="25289">MKIFTQNKRKNLYTLAAVSLFSIGTLLSSCSTKETPVPESASLMVVNTSPSPATFNAYINGGKITSSGALAFGGSLAYLRLNTGENTIKFTTASSTESLITKKITLENKKIYSLFLIEKDAKLDFLVINDEVAAAPTTKALIRFINLSPDAPALDLTIKDGAALITDKTYKASSSFIEIEPKKYIFQIKDKTAAPLQAELAETEIKAGGVYTLLSIGLVNPTGLDPKITAKLIANK</sequence>
<feature type="domain" description="DUF4397" evidence="2">
    <location>
        <begin position="42"/>
        <end position="157"/>
    </location>
</feature>
<dbReference type="Pfam" id="PF14344">
    <property type="entry name" value="DUF4397"/>
    <property type="match status" value="1"/>
</dbReference>
<evidence type="ECO:0000256" key="1">
    <source>
        <dbReference type="SAM" id="SignalP"/>
    </source>
</evidence>
<organism evidence="3 4">
    <name type="scientific">Pedobacter steynii</name>
    <dbReference type="NCBI Taxonomy" id="430522"/>
    <lineage>
        <taxon>Bacteria</taxon>
        <taxon>Pseudomonadati</taxon>
        <taxon>Bacteroidota</taxon>
        <taxon>Sphingobacteriia</taxon>
        <taxon>Sphingobacteriales</taxon>
        <taxon>Sphingobacteriaceae</taxon>
        <taxon>Pedobacter</taxon>
    </lineage>
</organism>
<feature type="chain" id="PRO_5010277983" description="DUF4397 domain-containing protein" evidence="1">
    <location>
        <begin position="29"/>
        <end position="236"/>
    </location>
</feature>
<reference evidence="4" key="1">
    <citation type="submission" date="2016-10" db="EMBL/GenBank/DDBJ databases">
        <authorList>
            <person name="Varghese N."/>
            <person name="Submissions S."/>
        </authorList>
    </citation>
    <scope>NUCLEOTIDE SEQUENCE [LARGE SCALE GENOMIC DNA]</scope>
    <source>
        <strain evidence="4">DSM 19110</strain>
    </source>
</reference>
<evidence type="ECO:0000313" key="3">
    <source>
        <dbReference type="EMBL" id="SDN39940.1"/>
    </source>
</evidence>
<dbReference type="PROSITE" id="PS51257">
    <property type="entry name" value="PROKAR_LIPOPROTEIN"/>
    <property type="match status" value="1"/>
</dbReference>
<keyword evidence="1" id="KW-0732">Signal</keyword>
<accession>A0A1H0B2R4</accession>
<protein>
    <recommendedName>
        <fullName evidence="2">DUF4397 domain-containing protein</fullName>
    </recommendedName>
</protein>
<dbReference type="AlphaFoldDB" id="A0A1H0B2R4"/>
<dbReference type="InterPro" id="IPR025510">
    <property type="entry name" value="DUF4397"/>
</dbReference>
<name>A0A1H0B2R4_9SPHI</name>
<gene>
    <name evidence="3" type="ORF">SAMN05421820_107287</name>
</gene>
<dbReference type="EMBL" id="FNGY01000007">
    <property type="protein sequence ID" value="SDN39940.1"/>
    <property type="molecule type" value="Genomic_DNA"/>
</dbReference>
<dbReference type="Proteomes" id="UP000183200">
    <property type="component" value="Unassembled WGS sequence"/>
</dbReference>
<proteinExistence type="predicted"/>
<evidence type="ECO:0000313" key="4">
    <source>
        <dbReference type="Proteomes" id="UP000183200"/>
    </source>
</evidence>
<evidence type="ECO:0000259" key="2">
    <source>
        <dbReference type="Pfam" id="PF14344"/>
    </source>
</evidence>